<name>A0ABS9QV56_9GAMM</name>
<keyword evidence="1" id="KW-0812">Transmembrane</keyword>
<dbReference type="Proteomes" id="UP000829384">
    <property type="component" value="Unassembled WGS sequence"/>
</dbReference>
<keyword evidence="1" id="KW-0472">Membrane</keyword>
<reference evidence="2 3" key="1">
    <citation type="submission" date="2020-08" db="EMBL/GenBank/DDBJ databases">
        <title>Whole genome sequence of Shewanella sp strain PS-2.</title>
        <authorList>
            <person name="Das S.K."/>
        </authorList>
    </citation>
    <scope>NUCLEOTIDE SEQUENCE [LARGE SCALE GENOMIC DNA]</scope>
    <source>
        <strain evidence="2 3">PS-2</strain>
    </source>
</reference>
<feature type="transmembrane region" description="Helical" evidence="1">
    <location>
        <begin position="26"/>
        <end position="49"/>
    </location>
</feature>
<dbReference type="EMBL" id="JACSDI010000005">
    <property type="protein sequence ID" value="MCG9964229.1"/>
    <property type="molecule type" value="Genomic_DNA"/>
</dbReference>
<dbReference type="RefSeq" id="WP_240130889.1">
    <property type="nucleotide sequence ID" value="NZ_JACSDI010000005.1"/>
</dbReference>
<keyword evidence="3" id="KW-1185">Reference proteome</keyword>
<feature type="transmembrane region" description="Helical" evidence="1">
    <location>
        <begin position="91"/>
        <end position="117"/>
    </location>
</feature>
<evidence type="ECO:0000313" key="2">
    <source>
        <dbReference type="EMBL" id="MCG9964229.1"/>
    </source>
</evidence>
<feature type="transmembrane region" description="Helical" evidence="1">
    <location>
        <begin position="61"/>
        <end position="85"/>
    </location>
</feature>
<evidence type="ECO:0000256" key="1">
    <source>
        <dbReference type="SAM" id="Phobius"/>
    </source>
</evidence>
<organism evidence="2 3">
    <name type="scientific">Shewanella cutis</name>
    <dbReference type="NCBI Taxonomy" id="2766780"/>
    <lineage>
        <taxon>Bacteria</taxon>
        <taxon>Pseudomonadati</taxon>
        <taxon>Pseudomonadota</taxon>
        <taxon>Gammaproteobacteria</taxon>
        <taxon>Alteromonadales</taxon>
        <taxon>Shewanellaceae</taxon>
        <taxon>Shewanella</taxon>
    </lineage>
</organism>
<evidence type="ECO:0000313" key="3">
    <source>
        <dbReference type="Proteomes" id="UP000829384"/>
    </source>
</evidence>
<accession>A0ABS9QV56</accession>
<protein>
    <submittedName>
        <fullName evidence="2">Uncharacterized protein</fullName>
    </submittedName>
</protein>
<keyword evidence="1" id="KW-1133">Transmembrane helix</keyword>
<comment type="caution">
    <text evidence="2">The sequence shown here is derived from an EMBL/GenBank/DDBJ whole genome shotgun (WGS) entry which is preliminary data.</text>
</comment>
<proteinExistence type="predicted"/>
<gene>
    <name evidence="2" type="ORF">H9J30_09915</name>
</gene>
<sequence length="124" mass="13776">MATILITIFLLLFAAAELIFRLRIRMGAIPVCFIVLFVVILLGAYGYFFESSPYGIVQPPIKYALSNIIVYGSPIILMLVATSFFKKPSSLFIHWFAGVFSAIYTAFFPLIGIYTVCSLGIDCL</sequence>